<name>A0A0L9UF62_PHAAN</name>
<dbReference type="Gramene" id="KOM41184">
    <property type="protein sequence ID" value="KOM41184"/>
    <property type="gene ID" value="LR48_Vigan04g138200"/>
</dbReference>
<evidence type="ECO:0000313" key="1">
    <source>
        <dbReference type="EMBL" id="KOM41184.1"/>
    </source>
</evidence>
<accession>A0A0L9UF62</accession>
<organism evidence="1 2">
    <name type="scientific">Phaseolus angularis</name>
    <name type="common">Azuki bean</name>
    <name type="synonym">Vigna angularis</name>
    <dbReference type="NCBI Taxonomy" id="3914"/>
    <lineage>
        <taxon>Eukaryota</taxon>
        <taxon>Viridiplantae</taxon>
        <taxon>Streptophyta</taxon>
        <taxon>Embryophyta</taxon>
        <taxon>Tracheophyta</taxon>
        <taxon>Spermatophyta</taxon>
        <taxon>Magnoliopsida</taxon>
        <taxon>eudicotyledons</taxon>
        <taxon>Gunneridae</taxon>
        <taxon>Pentapetalae</taxon>
        <taxon>rosids</taxon>
        <taxon>fabids</taxon>
        <taxon>Fabales</taxon>
        <taxon>Fabaceae</taxon>
        <taxon>Papilionoideae</taxon>
        <taxon>50 kb inversion clade</taxon>
        <taxon>NPAAA clade</taxon>
        <taxon>indigoferoid/millettioid clade</taxon>
        <taxon>Phaseoleae</taxon>
        <taxon>Vigna</taxon>
    </lineage>
</organism>
<protein>
    <submittedName>
        <fullName evidence="1">Uncharacterized protein</fullName>
    </submittedName>
</protein>
<dbReference type="Proteomes" id="UP000053144">
    <property type="component" value="Chromosome 4"/>
</dbReference>
<dbReference type="AlphaFoldDB" id="A0A0L9UF62"/>
<sequence>MIPNSVRFSCLYPLPLLGIRFLICKFVCIRSGYGSGVKGGGAAYSAWHKWSWKGGSNPAVAAEGEGGWIGDGNSKGEV</sequence>
<dbReference type="EMBL" id="CM003374">
    <property type="protein sequence ID" value="KOM41184.1"/>
    <property type="molecule type" value="Genomic_DNA"/>
</dbReference>
<proteinExistence type="predicted"/>
<reference evidence="2" key="1">
    <citation type="journal article" date="2015" name="Proc. Natl. Acad. Sci. U.S.A.">
        <title>Genome sequencing of adzuki bean (Vigna angularis) provides insight into high starch and low fat accumulation and domestication.</title>
        <authorList>
            <person name="Yang K."/>
            <person name="Tian Z."/>
            <person name="Chen C."/>
            <person name="Luo L."/>
            <person name="Zhao B."/>
            <person name="Wang Z."/>
            <person name="Yu L."/>
            <person name="Li Y."/>
            <person name="Sun Y."/>
            <person name="Li W."/>
            <person name="Chen Y."/>
            <person name="Li Y."/>
            <person name="Zhang Y."/>
            <person name="Ai D."/>
            <person name="Zhao J."/>
            <person name="Shang C."/>
            <person name="Ma Y."/>
            <person name="Wu B."/>
            <person name="Wang M."/>
            <person name="Gao L."/>
            <person name="Sun D."/>
            <person name="Zhang P."/>
            <person name="Guo F."/>
            <person name="Wang W."/>
            <person name="Li Y."/>
            <person name="Wang J."/>
            <person name="Varshney R.K."/>
            <person name="Wang J."/>
            <person name="Ling H.Q."/>
            <person name="Wan P."/>
        </authorList>
    </citation>
    <scope>NUCLEOTIDE SEQUENCE</scope>
    <source>
        <strain evidence="2">cv. Jingnong 6</strain>
    </source>
</reference>
<evidence type="ECO:0000313" key="2">
    <source>
        <dbReference type="Proteomes" id="UP000053144"/>
    </source>
</evidence>
<gene>
    <name evidence="1" type="ORF">LR48_Vigan04g138200</name>
</gene>